<evidence type="ECO:0000259" key="7">
    <source>
        <dbReference type="PROSITE" id="PS50850"/>
    </source>
</evidence>
<dbReference type="InterPro" id="IPR020846">
    <property type="entry name" value="MFS_dom"/>
</dbReference>
<dbReference type="InterPro" id="IPR052714">
    <property type="entry name" value="MFS_Exporter"/>
</dbReference>
<name>A0A0R2FAP7_9LACO</name>
<keyword evidence="4 6" id="KW-1133">Transmembrane helix</keyword>
<evidence type="ECO:0000256" key="1">
    <source>
        <dbReference type="ARBA" id="ARBA00004651"/>
    </source>
</evidence>
<dbReference type="PANTHER" id="PTHR23531">
    <property type="entry name" value="QUINOLENE RESISTANCE PROTEIN NORA"/>
    <property type="match status" value="1"/>
</dbReference>
<feature type="transmembrane region" description="Helical" evidence="6">
    <location>
        <begin position="269"/>
        <end position="287"/>
    </location>
</feature>
<evidence type="ECO:0000313" key="8">
    <source>
        <dbReference type="EMBL" id="KRN25427.1"/>
    </source>
</evidence>
<keyword evidence="2" id="KW-0813">Transport</keyword>
<feature type="transmembrane region" description="Helical" evidence="6">
    <location>
        <begin position="204"/>
        <end position="226"/>
    </location>
</feature>
<evidence type="ECO:0000313" key="9">
    <source>
        <dbReference type="Proteomes" id="UP000051442"/>
    </source>
</evidence>
<dbReference type="InterPro" id="IPR011701">
    <property type="entry name" value="MFS"/>
</dbReference>
<organism evidence="8 9">
    <name type="scientific">Secundilactobacillus similis DSM 23365 = JCM 2765</name>
    <dbReference type="NCBI Taxonomy" id="1423804"/>
    <lineage>
        <taxon>Bacteria</taxon>
        <taxon>Bacillati</taxon>
        <taxon>Bacillota</taxon>
        <taxon>Bacilli</taxon>
        <taxon>Lactobacillales</taxon>
        <taxon>Lactobacillaceae</taxon>
        <taxon>Secundilactobacillus</taxon>
    </lineage>
</organism>
<feature type="transmembrane region" description="Helical" evidence="6">
    <location>
        <begin position="293"/>
        <end position="315"/>
    </location>
</feature>
<feature type="transmembrane region" description="Helical" evidence="6">
    <location>
        <begin position="238"/>
        <end position="257"/>
    </location>
</feature>
<accession>A0A0R2FAP7</accession>
<sequence length="381" mass="41520">MSTQRSFWTKNFTLLFGSNALLFMVYNMQVPVLPLFGKFLGLSASQIGLFVGTIMFAAMVVRLFSGKLLTIFSKKTLLLVGVLLYLFTSIGYPLLTPFAFLIALRILNGVGHGLGTTYFATAAADELPMNRLGEGMGYFGVSSMLTASLAPLIALPIAQHLGYNAFFITCIIILAFPVLMLFFMTPKPVATTNTATSLRSSFDIAFLPQCLLVFCLGVIMNGVAAYTTLFAQQRHVTTIAWFFFAAAVVGVLMRPFVGNLFDQRGPFIIMIPSVVCLIVGLLLIINVHTGWQLILAGVFYGAADGAIFPTAQSWVLKRAGMAKRESATGMFLNSYDFGMGAGAFVLGKVIDLSSYTAMFWGLLGFTGLYLLLTLYFAYRKV</sequence>
<dbReference type="SUPFAM" id="SSF103473">
    <property type="entry name" value="MFS general substrate transporter"/>
    <property type="match status" value="1"/>
</dbReference>
<dbReference type="GO" id="GO:0022857">
    <property type="term" value="F:transmembrane transporter activity"/>
    <property type="evidence" value="ECO:0007669"/>
    <property type="project" value="InterPro"/>
</dbReference>
<evidence type="ECO:0000256" key="4">
    <source>
        <dbReference type="ARBA" id="ARBA00022989"/>
    </source>
</evidence>
<feature type="transmembrane region" description="Helical" evidence="6">
    <location>
        <begin position="76"/>
        <end position="95"/>
    </location>
</feature>
<dbReference type="InterPro" id="IPR036259">
    <property type="entry name" value="MFS_trans_sf"/>
</dbReference>
<dbReference type="AlphaFoldDB" id="A0A0R2FAP7"/>
<dbReference type="Proteomes" id="UP000051442">
    <property type="component" value="Unassembled WGS sequence"/>
</dbReference>
<dbReference type="Gene3D" id="1.20.1250.20">
    <property type="entry name" value="MFS general substrate transporter like domains"/>
    <property type="match status" value="1"/>
</dbReference>
<evidence type="ECO:0000256" key="3">
    <source>
        <dbReference type="ARBA" id="ARBA00022692"/>
    </source>
</evidence>
<dbReference type="PROSITE" id="PS50850">
    <property type="entry name" value="MFS"/>
    <property type="match status" value="1"/>
</dbReference>
<evidence type="ECO:0000256" key="6">
    <source>
        <dbReference type="SAM" id="Phobius"/>
    </source>
</evidence>
<dbReference type="STRING" id="1423804.FD14_GL000312"/>
<evidence type="ECO:0000256" key="2">
    <source>
        <dbReference type="ARBA" id="ARBA00022448"/>
    </source>
</evidence>
<dbReference type="GO" id="GO:0005886">
    <property type="term" value="C:plasma membrane"/>
    <property type="evidence" value="ECO:0007669"/>
    <property type="project" value="UniProtKB-SubCell"/>
</dbReference>
<feature type="transmembrane region" description="Helical" evidence="6">
    <location>
        <begin position="358"/>
        <end position="378"/>
    </location>
</feature>
<gene>
    <name evidence="8" type="ORF">FD14_GL000312</name>
</gene>
<reference evidence="8 9" key="1">
    <citation type="journal article" date="2015" name="Genome Announc.">
        <title>Expanding the biotechnology potential of lactobacilli through comparative genomics of 213 strains and associated genera.</title>
        <authorList>
            <person name="Sun Z."/>
            <person name="Harris H.M."/>
            <person name="McCann A."/>
            <person name="Guo C."/>
            <person name="Argimon S."/>
            <person name="Zhang W."/>
            <person name="Yang X."/>
            <person name="Jeffery I.B."/>
            <person name="Cooney J.C."/>
            <person name="Kagawa T.F."/>
            <person name="Liu W."/>
            <person name="Song Y."/>
            <person name="Salvetti E."/>
            <person name="Wrobel A."/>
            <person name="Rasinkangas P."/>
            <person name="Parkhill J."/>
            <person name="Rea M.C."/>
            <person name="O'Sullivan O."/>
            <person name="Ritari J."/>
            <person name="Douillard F.P."/>
            <person name="Paul Ross R."/>
            <person name="Yang R."/>
            <person name="Briner A.E."/>
            <person name="Felis G.E."/>
            <person name="de Vos W.M."/>
            <person name="Barrangou R."/>
            <person name="Klaenhammer T.R."/>
            <person name="Caufield P.W."/>
            <person name="Cui Y."/>
            <person name="Zhang H."/>
            <person name="O'Toole P.W."/>
        </authorList>
    </citation>
    <scope>NUCLEOTIDE SEQUENCE [LARGE SCALE GENOMIC DNA]</scope>
    <source>
        <strain evidence="8 9">DSM 23365</strain>
    </source>
</reference>
<evidence type="ECO:0000256" key="5">
    <source>
        <dbReference type="ARBA" id="ARBA00023136"/>
    </source>
</evidence>
<dbReference type="RefSeq" id="WP_057151818.1">
    <property type="nucleotide sequence ID" value="NZ_AYZM01000068.1"/>
</dbReference>
<feature type="transmembrane region" description="Helical" evidence="6">
    <location>
        <begin position="12"/>
        <end position="33"/>
    </location>
</feature>
<dbReference type="PATRIC" id="fig|1423804.4.peg.339"/>
<keyword evidence="3 6" id="KW-0812">Transmembrane</keyword>
<dbReference type="PANTHER" id="PTHR23531:SF1">
    <property type="entry name" value="QUINOLENE RESISTANCE PROTEIN NORA"/>
    <property type="match status" value="1"/>
</dbReference>
<comment type="caution">
    <text evidence="8">The sequence shown here is derived from an EMBL/GenBank/DDBJ whole genome shotgun (WGS) entry which is preliminary data.</text>
</comment>
<keyword evidence="9" id="KW-1185">Reference proteome</keyword>
<dbReference type="CDD" id="cd17489">
    <property type="entry name" value="MFS_YfcJ_like"/>
    <property type="match status" value="1"/>
</dbReference>
<proteinExistence type="predicted"/>
<dbReference type="Pfam" id="PF07690">
    <property type="entry name" value="MFS_1"/>
    <property type="match status" value="1"/>
</dbReference>
<keyword evidence="5 6" id="KW-0472">Membrane</keyword>
<feature type="transmembrane region" description="Helical" evidence="6">
    <location>
        <begin position="163"/>
        <end position="183"/>
    </location>
</feature>
<protein>
    <submittedName>
        <fullName evidence="8">Major facilitator superfamily protein</fullName>
    </submittedName>
</protein>
<comment type="subcellular location">
    <subcellularLocation>
        <location evidence="1">Cell membrane</location>
        <topology evidence="1">Multi-pass membrane protein</topology>
    </subcellularLocation>
</comment>
<dbReference type="EMBL" id="AYZM01000068">
    <property type="protein sequence ID" value="KRN25427.1"/>
    <property type="molecule type" value="Genomic_DNA"/>
</dbReference>
<feature type="transmembrane region" description="Helical" evidence="6">
    <location>
        <begin position="39"/>
        <end position="64"/>
    </location>
</feature>
<dbReference type="OrthoDB" id="9814001at2"/>
<feature type="transmembrane region" description="Helical" evidence="6">
    <location>
        <begin position="136"/>
        <end position="157"/>
    </location>
</feature>
<feature type="domain" description="Major facilitator superfamily (MFS) profile" evidence="7">
    <location>
        <begin position="1"/>
        <end position="381"/>
    </location>
</feature>